<dbReference type="EMBL" id="FNPF01000003">
    <property type="protein sequence ID" value="SDY09805.1"/>
    <property type="molecule type" value="Genomic_DNA"/>
</dbReference>
<reference evidence="4 5" key="1">
    <citation type="submission" date="2016-10" db="EMBL/GenBank/DDBJ databases">
        <authorList>
            <person name="de Groot N.N."/>
        </authorList>
    </citation>
    <scope>NUCLEOTIDE SEQUENCE [LARGE SCALE GENOMIC DNA]</scope>
    <source>
        <strain evidence="4 5">DSM 26880</strain>
    </source>
</reference>
<comment type="similarity">
    <text evidence="1">Belongs to the short-chain dehydrogenases/reductases (SDR) family.</text>
</comment>
<protein>
    <submittedName>
        <fullName evidence="4">Short-chain dehydrogenase</fullName>
    </submittedName>
</protein>
<evidence type="ECO:0000256" key="2">
    <source>
        <dbReference type="ARBA" id="ARBA00023002"/>
    </source>
</evidence>
<dbReference type="InterPro" id="IPR020904">
    <property type="entry name" value="Sc_DH/Rdtase_CS"/>
</dbReference>
<dbReference type="PROSITE" id="PS00061">
    <property type="entry name" value="ADH_SHORT"/>
    <property type="match status" value="1"/>
</dbReference>
<evidence type="ECO:0000313" key="5">
    <source>
        <dbReference type="Proteomes" id="UP000199286"/>
    </source>
</evidence>
<dbReference type="GO" id="GO:0016020">
    <property type="term" value="C:membrane"/>
    <property type="evidence" value="ECO:0007669"/>
    <property type="project" value="TreeGrafter"/>
</dbReference>
<feature type="region of interest" description="Disordered" evidence="3">
    <location>
        <begin position="184"/>
        <end position="209"/>
    </location>
</feature>
<dbReference type="AlphaFoldDB" id="A0A1H3H3J9"/>
<dbReference type="PANTHER" id="PTHR44196">
    <property type="entry name" value="DEHYDROGENASE/REDUCTASE SDR FAMILY MEMBER 7B"/>
    <property type="match status" value="1"/>
</dbReference>
<accession>A0A1H3H3J9</accession>
<sequence>MAEKLAVVTGASTGLGRILARLAAEDGHDLVICADEAEIAAARELKGIGVSVESHVADLATRDGIETFWRAIADREIDLFFANAGRALGHAFHDQDWDAVRHRIDLNVLQTTMLLHRMGRKMHARGAGRILVTGSIGGFVPGPYDAVYNATKAYLDSLVYALQDEWRDSPVTLTCLMPGPTETPIFHRESNDLEDTPIADSDSKDDPEKVARAGYKALMKGKRGVVPGWGSKLATMLAELVPQDLPAAVHKRGAKPSSDDPA</sequence>
<dbReference type="CDD" id="cd05233">
    <property type="entry name" value="SDR_c"/>
    <property type="match status" value="1"/>
</dbReference>
<dbReference type="SUPFAM" id="SSF51735">
    <property type="entry name" value="NAD(P)-binding Rossmann-fold domains"/>
    <property type="match status" value="1"/>
</dbReference>
<gene>
    <name evidence="4" type="ORF">SAMN05444340_103196</name>
</gene>
<dbReference type="OrthoDB" id="9808814at2"/>
<dbReference type="InterPro" id="IPR036291">
    <property type="entry name" value="NAD(P)-bd_dom_sf"/>
</dbReference>
<dbReference type="Proteomes" id="UP000199286">
    <property type="component" value="Unassembled WGS sequence"/>
</dbReference>
<dbReference type="STRING" id="321339.SAMN05444340_103196"/>
<dbReference type="RefSeq" id="WP_089880299.1">
    <property type="nucleotide sequence ID" value="NZ_FNPF01000003.1"/>
</dbReference>
<evidence type="ECO:0000313" key="4">
    <source>
        <dbReference type="EMBL" id="SDY09805.1"/>
    </source>
</evidence>
<keyword evidence="2" id="KW-0560">Oxidoreductase</keyword>
<organism evidence="4 5">
    <name type="scientific">Citreimonas salinaria</name>
    <dbReference type="NCBI Taxonomy" id="321339"/>
    <lineage>
        <taxon>Bacteria</taxon>
        <taxon>Pseudomonadati</taxon>
        <taxon>Pseudomonadota</taxon>
        <taxon>Alphaproteobacteria</taxon>
        <taxon>Rhodobacterales</taxon>
        <taxon>Roseobacteraceae</taxon>
        <taxon>Citreimonas</taxon>
    </lineage>
</organism>
<proteinExistence type="inferred from homology"/>
<dbReference type="Gene3D" id="3.40.50.720">
    <property type="entry name" value="NAD(P)-binding Rossmann-like Domain"/>
    <property type="match status" value="1"/>
</dbReference>
<name>A0A1H3H3J9_9RHOB</name>
<evidence type="ECO:0000256" key="3">
    <source>
        <dbReference type="SAM" id="MobiDB-lite"/>
    </source>
</evidence>
<dbReference type="GO" id="GO:0016491">
    <property type="term" value="F:oxidoreductase activity"/>
    <property type="evidence" value="ECO:0007669"/>
    <property type="project" value="UniProtKB-KW"/>
</dbReference>
<dbReference type="InterPro" id="IPR002347">
    <property type="entry name" value="SDR_fam"/>
</dbReference>
<dbReference type="Pfam" id="PF00106">
    <property type="entry name" value="adh_short"/>
    <property type="match status" value="1"/>
</dbReference>
<evidence type="ECO:0000256" key="1">
    <source>
        <dbReference type="ARBA" id="ARBA00006484"/>
    </source>
</evidence>
<dbReference type="PRINTS" id="PR00081">
    <property type="entry name" value="GDHRDH"/>
</dbReference>
<keyword evidence="5" id="KW-1185">Reference proteome</keyword>
<dbReference type="PANTHER" id="PTHR44196:SF2">
    <property type="entry name" value="SHORT-CHAIN DEHYDROGENASE-RELATED"/>
    <property type="match status" value="1"/>
</dbReference>